<protein>
    <recommendedName>
        <fullName evidence="2">C-type lectin domain-containing protein</fullName>
    </recommendedName>
</protein>
<evidence type="ECO:0000256" key="1">
    <source>
        <dbReference type="ARBA" id="ARBA00022734"/>
    </source>
</evidence>
<accession>H3A5A3</accession>
<dbReference type="Pfam" id="PF00059">
    <property type="entry name" value="Lectin_C"/>
    <property type="match status" value="1"/>
</dbReference>
<dbReference type="Ensembl" id="ENSLACT00000004866.1">
    <property type="protein sequence ID" value="ENSLACP00000004824.1"/>
    <property type="gene ID" value="ENSLACG00000004290.1"/>
</dbReference>
<keyword evidence="4" id="KW-1185">Reference proteome</keyword>
<reference evidence="3" key="2">
    <citation type="submission" date="2025-08" db="UniProtKB">
        <authorList>
            <consortium name="Ensembl"/>
        </authorList>
    </citation>
    <scope>IDENTIFICATION</scope>
</reference>
<dbReference type="PROSITE" id="PS50041">
    <property type="entry name" value="C_TYPE_LECTIN_2"/>
    <property type="match status" value="1"/>
</dbReference>
<dbReference type="HOGENOM" id="CLU_049894_10_2_1"/>
<name>H3A5A3_LATCH</name>
<reference evidence="4" key="1">
    <citation type="submission" date="2011-08" db="EMBL/GenBank/DDBJ databases">
        <title>The draft genome of Latimeria chalumnae.</title>
        <authorList>
            <person name="Di Palma F."/>
            <person name="Alfoldi J."/>
            <person name="Johnson J."/>
            <person name="Berlin A."/>
            <person name="Gnerre S."/>
            <person name="Jaffe D."/>
            <person name="MacCallum I."/>
            <person name="Young S."/>
            <person name="Walker B.J."/>
            <person name="Lander E."/>
            <person name="Lindblad-Toh K."/>
        </authorList>
    </citation>
    <scope>NUCLEOTIDE SEQUENCE [LARGE SCALE GENOMIC DNA]</scope>
    <source>
        <strain evidence="4">Wild caught</strain>
    </source>
</reference>
<evidence type="ECO:0000313" key="4">
    <source>
        <dbReference type="Proteomes" id="UP000008672"/>
    </source>
</evidence>
<organism evidence="3 4">
    <name type="scientific">Latimeria chalumnae</name>
    <name type="common">Coelacanth</name>
    <dbReference type="NCBI Taxonomy" id="7897"/>
    <lineage>
        <taxon>Eukaryota</taxon>
        <taxon>Metazoa</taxon>
        <taxon>Chordata</taxon>
        <taxon>Craniata</taxon>
        <taxon>Vertebrata</taxon>
        <taxon>Euteleostomi</taxon>
        <taxon>Coelacanthiformes</taxon>
        <taxon>Coelacanthidae</taxon>
        <taxon>Latimeria</taxon>
    </lineage>
</organism>
<evidence type="ECO:0000313" key="3">
    <source>
        <dbReference type="Ensembl" id="ENSLACP00000004824.1"/>
    </source>
</evidence>
<dbReference type="InParanoid" id="H3A5A3"/>
<dbReference type="Gene3D" id="3.10.100.10">
    <property type="entry name" value="Mannose-Binding Protein A, subunit A"/>
    <property type="match status" value="1"/>
</dbReference>
<dbReference type="CDD" id="cd03590">
    <property type="entry name" value="CLECT_DC-SIGN_like"/>
    <property type="match status" value="1"/>
</dbReference>
<dbReference type="SUPFAM" id="SSF56436">
    <property type="entry name" value="C-type lectin-like"/>
    <property type="match status" value="1"/>
</dbReference>
<evidence type="ECO:0000259" key="2">
    <source>
        <dbReference type="PROSITE" id="PS50041"/>
    </source>
</evidence>
<dbReference type="STRING" id="7897.ENSLACP00000004824"/>
<dbReference type="GO" id="GO:0030246">
    <property type="term" value="F:carbohydrate binding"/>
    <property type="evidence" value="ECO:0007669"/>
    <property type="project" value="UniProtKB-KW"/>
</dbReference>
<dbReference type="PANTHER" id="PTHR22803">
    <property type="entry name" value="MANNOSE, PHOSPHOLIPASE, LECTIN RECEPTOR RELATED"/>
    <property type="match status" value="1"/>
</dbReference>
<feature type="domain" description="C-type lectin" evidence="2">
    <location>
        <begin position="8"/>
        <end position="128"/>
    </location>
</feature>
<dbReference type="AlphaFoldDB" id="H3A5A3"/>
<dbReference type="Proteomes" id="UP000008672">
    <property type="component" value="Unassembled WGS sequence"/>
</dbReference>
<dbReference type="InterPro" id="IPR033989">
    <property type="entry name" value="CD209-like_CTLD"/>
</dbReference>
<dbReference type="EMBL" id="AFYH01245181">
    <property type="status" value="NOT_ANNOTATED_CDS"/>
    <property type="molecule type" value="Genomic_DNA"/>
</dbReference>
<keyword evidence="1" id="KW-0430">Lectin</keyword>
<dbReference type="InterPro" id="IPR050111">
    <property type="entry name" value="C-type_lectin/snaclec_domain"/>
</dbReference>
<dbReference type="GeneTree" id="ENSGT01030000234575"/>
<proteinExistence type="predicted"/>
<dbReference type="InterPro" id="IPR016186">
    <property type="entry name" value="C-type_lectin-like/link_sf"/>
</dbReference>
<dbReference type="OMA" id="WICEIFV"/>
<sequence length="128" mass="14714">CPRDWLYFGGSCYFFSNNAMTWVSSKENCTSLGAHLVVITSKEEQIFIQEQLVVQKLKVVYWIGLNDMTMEGNWQWVDGTAYKEHLFWIRGQPDNTNEEDCATIGGWPGFKSLMWNDDNCGVGVNRIC</sequence>
<dbReference type="eggNOG" id="KOG4297">
    <property type="taxonomic scope" value="Eukaryota"/>
</dbReference>
<dbReference type="InterPro" id="IPR001304">
    <property type="entry name" value="C-type_lectin-like"/>
</dbReference>
<dbReference type="FunCoup" id="H3A5A3">
    <property type="interactions" value="204"/>
</dbReference>
<reference evidence="3" key="3">
    <citation type="submission" date="2025-09" db="UniProtKB">
        <authorList>
            <consortium name="Ensembl"/>
        </authorList>
    </citation>
    <scope>IDENTIFICATION</scope>
</reference>
<dbReference type="SMART" id="SM00034">
    <property type="entry name" value="CLECT"/>
    <property type="match status" value="1"/>
</dbReference>
<dbReference type="InterPro" id="IPR016187">
    <property type="entry name" value="CTDL_fold"/>
</dbReference>